<dbReference type="Pfam" id="PF24068">
    <property type="entry name" value="TPD1_C"/>
    <property type="match status" value="1"/>
</dbReference>
<name>A0A6A5LKK6_LUPAL</name>
<reference evidence="2" key="1">
    <citation type="journal article" date="2020" name="Nat. Commun.">
        <title>Genome sequence of the cluster root forming white lupin.</title>
        <authorList>
            <person name="Hufnagel B."/>
            <person name="Marques A."/>
            <person name="Soriano A."/>
            <person name="Marques L."/>
            <person name="Divol F."/>
            <person name="Doumas P."/>
            <person name="Sallet E."/>
            <person name="Mancinotti D."/>
            <person name="Carrere S."/>
            <person name="Marande W."/>
            <person name="Arribat S."/>
            <person name="Keller J."/>
            <person name="Huneau C."/>
            <person name="Blein T."/>
            <person name="Aime D."/>
            <person name="Laguerre M."/>
            <person name="Taylor J."/>
            <person name="Schubert V."/>
            <person name="Nelson M."/>
            <person name="Geu-Flores F."/>
            <person name="Crespi M."/>
            <person name="Gallardo-Guerrero K."/>
            <person name="Delaux P.-M."/>
            <person name="Salse J."/>
            <person name="Berges H."/>
            <person name="Guyot R."/>
            <person name="Gouzy J."/>
            <person name="Peret B."/>
        </authorList>
    </citation>
    <scope>NUCLEOTIDE SEQUENCE [LARGE SCALE GENOMIC DNA]</scope>
    <source>
        <strain evidence="2">cv. Amiga</strain>
    </source>
</reference>
<dbReference type="GO" id="GO:0001709">
    <property type="term" value="P:cell fate determination"/>
    <property type="evidence" value="ECO:0007669"/>
    <property type="project" value="TreeGrafter"/>
</dbReference>
<dbReference type="OrthoDB" id="603213at2759"/>
<proteinExistence type="predicted"/>
<dbReference type="PANTHER" id="PTHR33184">
    <property type="entry name" value="PROTEIN TAPETUM DETERMINANT 1-LIKE-RELATED"/>
    <property type="match status" value="1"/>
</dbReference>
<dbReference type="EMBL" id="WOCE01000021">
    <property type="protein sequence ID" value="KAE9590114.1"/>
    <property type="molecule type" value="Genomic_DNA"/>
</dbReference>
<dbReference type="AlphaFoldDB" id="A0A6A5LKK6"/>
<sequence length="122" mass="13879">MASIISNISILLFLCFIFQGYGQRCSFKDISITQSETGVKIMGKTEWIVYIYNKCNCNQVNVKVDCKGFLTSEDIDPKLLNVLGDECLLNFGRPIFKNTLSFKYAWDKPFPFKPISSSVHCT</sequence>
<protein>
    <submittedName>
        <fullName evidence="1">Uncharacterized protein</fullName>
    </submittedName>
</protein>
<evidence type="ECO:0000313" key="1">
    <source>
        <dbReference type="EMBL" id="KAE9590114.1"/>
    </source>
</evidence>
<comment type="caution">
    <text evidence="1">The sequence shown here is derived from an EMBL/GenBank/DDBJ whole genome shotgun (WGS) entry which is preliminary data.</text>
</comment>
<evidence type="ECO:0000313" key="2">
    <source>
        <dbReference type="Proteomes" id="UP000447434"/>
    </source>
</evidence>
<keyword evidence="2" id="KW-1185">Reference proteome</keyword>
<dbReference type="Proteomes" id="UP000447434">
    <property type="component" value="Chromosome 21"/>
</dbReference>
<dbReference type="InterPro" id="IPR040361">
    <property type="entry name" value="TPD1"/>
</dbReference>
<gene>
    <name evidence="1" type="ORF">Lalb_Chr21g0316211</name>
</gene>
<accession>A0A6A5LKK6</accession>
<dbReference type="PANTHER" id="PTHR33184:SF72">
    <property type="entry name" value="BETA-1,3-N-ACETYLGLUCOSAMINYLTRANSFERASE FAMILY PROTEIN"/>
    <property type="match status" value="1"/>
</dbReference>
<organism evidence="1 2">
    <name type="scientific">Lupinus albus</name>
    <name type="common">White lupine</name>
    <name type="synonym">Lupinus termis</name>
    <dbReference type="NCBI Taxonomy" id="3870"/>
    <lineage>
        <taxon>Eukaryota</taxon>
        <taxon>Viridiplantae</taxon>
        <taxon>Streptophyta</taxon>
        <taxon>Embryophyta</taxon>
        <taxon>Tracheophyta</taxon>
        <taxon>Spermatophyta</taxon>
        <taxon>Magnoliopsida</taxon>
        <taxon>eudicotyledons</taxon>
        <taxon>Gunneridae</taxon>
        <taxon>Pentapetalae</taxon>
        <taxon>rosids</taxon>
        <taxon>fabids</taxon>
        <taxon>Fabales</taxon>
        <taxon>Fabaceae</taxon>
        <taxon>Papilionoideae</taxon>
        <taxon>50 kb inversion clade</taxon>
        <taxon>genistoids sensu lato</taxon>
        <taxon>core genistoids</taxon>
        <taxon>Genisteae</taxon>
        <taxon>Lupinus</taxon>
    </lineage>
</organism>